<dbReference type="SUPFAM" id="SSF53187">
    <property type="entry name" value="Zn-dependent exopeptidases"/>
    <property type="match status" value="1"/>
</dbReference>
<reference evidence="8 9" key="1">
    <citation type="submission" date="2020-03" db="EMBL/GenBank/DDBJ databases">
        <title>Genomic Encyclopedia of Type Strains, Phase IV (KMG-IV): sequencing the most valuable type-strain genomes for metagenomic binning, comparative biology and taxonomic classification.</title>
        <authorList>
            <person name="Goeker M."/>
        </authorList>
    </citation>
    <scope>NUCLEOTIDE SEQUENCE [LARGE SCALE GENOMIC DNA]</scope>
    <source>
        <strain evidence="8 9">DSM 4736</strain>
    </source>
</reference>
<evidence type="ECO:0000256" key="1">
    <source>
        <dbReference type="ARBA" id="ARBA00006247"/>
    </source>
</evidence>
<dbReference type="AlphaFoldDB" id="A0A7X5YHT8"/>
<dbReference type="InterPro" id="IPR002933">
    <property type="entry name" value="Peptidase_M20"/>
</dbReference>
<evidence type="ECO:0000256" key="3">
    <source>
        <dbReference type="ARBA" id="ARBA00022723"/>
    </source>
</evidence>
<dbReference type="GO" id="GO:0006508">
    <property type="term" value="P:proteolysis"/>
    <property type="evidence" value="ECO:0007669"/>
    <property type="project" value="UniProtKB-KW"/>
</dbReference>
<sequence length="556" mass="59577">MSNTGAVVVAMARRAERQLVERLREQGAVSADRATALSVGRPGGRLALRRLVRSGAIHETGDRVWLDERAYEAMREGRRVRVVFALIVIGLILAGIVAFGAFQARAQTAPARPDQQAFRGLYEELVETNTTLSQGSCTLASERMAARLLAAGYPAGDVRVLASPDRPKDGNLSAVLRGSDRDAEPILLLAHIDVVEANPADWARDPFTLVEEDGYFYARGASDDKAQAAIWVDTLVRLKAEGFTPRRDIKIALTCGEETSDTWNGVEWLLQSHPDALSAGFGLNEGARGRLDGEGNRVALEIQAGEKVYQDFAFEITNPGGHSSRPVPDNAIDRLANALVRLGDHTFQYEINPTVRAYFEAIAPVTPAHADTMARLDDRGTPDDAVARLSAADPAWNAILHTTCVATMVSAGHAPNALPQRARANVNCRILPGHDAAEVKAELERVIADPGIAVSLVGEPDPVSPPPPLTPAILDPITAIAGRMWPGVPVVPSMSPGATDGRFTNAAGIPTYGVTGIFADPDGGGVHGLNERIRVRSLYEGRDFLFELVKAYAAQP</sequence>
<evidence type="ECO:0000256" key="2">
    <source>
        <dbReference type="ARBA" id="ARBA00022670"/>
    </source>
</evidence>
<keyword evidence="9" id="KW-1185">Reference proteome</keyword>
<keyword evidence="2" id="KW-0645">Protease</keyword>
<dbReference type="InterPro" id="IPR011650">
    <property type="entry name" value="Peptidase_M20_dimer"/>
</dbReference>
<feature type="domain" description="Peptidase M20 dimerisation" evidence="7">
    <location>
        <begin position="308"/>
        <end position="450"/>
    </location>
</feature>
<dbReference type="Proteomes" id="UP000587415">
    <property type="component" value="Unassembled WGS sequence"/>
</dbReference>
<dbReference type="Gene3D" id="3.40.630.10">
    <property type="entry name" value="Zn peptidases"/>
    <property type="match status" value="1"/>
</dbReference>
<dbReference type="GO" id="GO:0046872">
    <property type="term" value="F:metal ion binding"/>
    <property type="evidence" value="ECO:0007669"/>
    <property type="project" value="UniProtKB-KW"/>
</dbReference>
<keyword evidence="6" id="KW-0812">Transmembrane</keyword>
<keyword evidence="3" id="KW-0479">Metal-binding</keyword>
<accession>A0A7X5YHT8</accession>
<keyword evidence="5" id="KW-0862">Zinc</keyword>
<dbReference type="InterPro" id="IPR001261">
    <property type="entry name" value="ArgE/DapE_CS"/>
</dbReference>
<dbReference type="PROSITE" id="PS00759">
    <property type="entry name" value="ARGE_DAPE_CPG2_2"/>
    <property type="match status" value="1"/>
</dbReference>
<protein>
    <submittedName>
        <fullName evidence="8">Acetylornithine deacetylase/succinyl-diaminopimelate desuccinylase-like protein</fullName>
    </submittedName>
</protein>
<dbReference type="InterPro" id="IPR047177">
    <property type="entry name" value="Pept_M20A"/>
</dbReference>
<dbReference type="InterPro" id="IPR036264">
    <property type="entry name" value="Bact_exopeptidase_dim_dom"/>
</dbReference>
<comment type="caution">
    <text evidence="8">The sequence shown here is derived from an EMBL/GenBank/DDBJ whole genome shotgun (WGS) entry which is preliminary data.</text>
</comment>
<dbReference type="Gene3D" id="3.30.70.360">
    <property type="match status" value="1"/>
</dbReference>
<name>A0A7X5YHT8_9CAUL</name>
<feature type="transmembrane region" description="Helical" evidence="6">
    <location>
        <begin position="82"/>
        <end position="102"/>
    </location>
</feature>
<evidence type="ECO:0000256" key="6">
    <source>
        <dbReference type="SAM" id="Phobius"/>
    </source>
</evidence>
<evidence type="ECO:0000256" key="4">
    <source>
        <dbReference type="ARBA" id="ARBA00022801"/>
    </source>
</evidence>
<keyword evidence="4" id="KW-0378">Hydrolase</keyword>
<keyword evidence="6" id="KW-0472">Membrane</keyword>
<organism evidence="8 9">
    <name type="scientific">Brevundimonas alba</name>
    <dbReference type="NCBI Taxonomy" id="74314"/>
    <lineage>
        <taxon>Bacteria</taxon>
        <taxon>Pseudomonadati</taxon>
        <taxon>Pseudomonadota</taxon>
        <taxon>Alphaproteobacteria</taxon>
        <taxon>Caulobacterales</taxon>
        <taxon>Caulobacteraceae</taxon>
        <taxon>Brevundimonas</taxon>
    </lineage>
</organism>
<dbReference type="PANTHER" id="PTHR45962">
    <property type="entry name" value="N-FATTY-ACYL-AMINO ACID SYNTHASE/HYDROLASE PM20D1"/>
    <property type="match status" value="1"/>
</dbReference>
<evidence type="ECO:0000259" key="7">
    <source>
        <dbReference type="Pfam" id="PF07687"/>
    </source>
</evidence>
<dbReference type="Gene3D" id="1.10.150.900">
    <property type="match status" value="1"/>
</dbReference>
<dbReference type="PANTHER" id="PTHR45962:SF1">
    <property type="entry name" value="N-FATTY-ACYL-AMINO ACID SYNTHASE_HYDROLASE PM20D1"/>
    <property type="match status" value="1"/>
</dbReference>
<proteinExistence type="inferred from homology"/>
<evidence type="ECO:0000313" key="9">
    <source>
        <dbReference type="Proteomes" id="UP000587415"/>
    </source>
</evidence>
<dbReference type="NCBIfam" id="NF006596">
    <property type="entry name" value="PRK09133.1"/>
    <property type="match status" value="1"/>
</dbReference>
<dbReference type="GO" id="GO:0008233">
    <property type="term" value="F:peptidase activity"/>
    <property type="evidence" value="ECO:0007669"/>
    <property type="project" value="UniProtKB-KW"/>
</dbReference>
<gene>
    <name evidence="8" type="ORF">GGQ87_000469</name>
</gene>
<evidence type="ECO:0000256" key="5">
    <source>
        <dbReference type="ARBA" id="ARBA00022833"/>
    </source>
</evidence>
<dbReference type="Pfam" id="PF07687">
    <property type="entry name" value="M20_dimer"/>
    <property type="match status" value="1"/>
</dbReference>
<evidence type="ECO:0000313" key="8">
    <source>
        <dbReference type="EMBL" id="NJC40211.1"/>
    </source>
</evidence>
<comment type="similarity">
    <text evidence="1">Belongs to the peptidase M20A family.</text>
</comment>
<keyword evidence="6" id="KW-1133">Transmembrane helix</keyword>
<dbReference type="EMBL" id="JAATJM010000001">
    <property type="protein sequence ID" value="NJC40211.1"/>
    <property type="molecule type" value="Genomic_DNA"/>
</dbReference>
<dbReference type="PROSITE" id="PS00758">
    <property type="entry name" value="ARGE_DAPE_CPG2_1"/>
    <property type="match status" value="1"/>
</dbReference>
<dbReference type="SUPFAM" id="SSF55031">
    <property type="entry name" value="Bacterial exopeptidase dimerisation domain"/>
    <property type="match status" value="1"/>
</dbReference>
<dbReference type="Pfam" id="PF01546">
    <property type="entry name" value="Peptidase_M20"/>
    <property type="match status" value="1"/>
</dbReference>